<evidence type="ECO:0000313" key="3">
    <source>
        <dbReference type="Proteomes" id="UP000708208"/>
    </source>
</evidence>
<proteinExistence type="predicted"/>
<organism evidence="2 3">
    <name type="scientific">Allacma fusca</name>
    <dbReference type="NCBI Taxonomy" id="39272"/>
    <lineage>
        <taxon>Eukaryota</taxon>
        <taxon>Metazoa</taxon>
        <taxon>Ecdysozoa</taxon>
        <taxon>Arthropoda</taxon>
        <taxon>Hexapoda</taxon>
        <taxon>Collembola</taxon>
        <taxon>Symphypleona</taxon>
        <taxon>Sminthuridae</taxon>
        <taxon>Allacma</taxon>
    </lineage>
</organism>
<evidence type="ECO:0000256" key="1">
    <source>
        <dbReference type="SAM" id="MobiDB-lite"/>
    </source>
</evidence>
<protein>
    <submittedName>
        <fullName evidence="2">Uncharacterized protein</fullName>
    </submittedName>
</protein>
<sequence>MFLNEYEKWRMRQNPITARLQVGGRSMPSWFSASLVGDGNGNRRGSSGVAPPPPNTAPPSSHNESDYEEIDHLPRYSNTNVKKPTAIKRTCSLCGNANPVVRCEMCNNQIFCGSCNDMYHRHPKRHNHVRKLLEAIDNRPPLPPKSMAPPDAPVPPPRRMKKFGMRSATNSPTSFRKVFFDPMGTLKRQFSNGMEQRPLPPPPKPAPPLPPKSGKNVL</sequence>
<feature type="compositionally biased region" description="Pro residues" evidence="1">
    <location>
        <begin position="198"/>
        <end position="211"/>
    </location>
</feature>
<keyword evidence="3" id="KW-1185">Reference proteome</keyword>
<feature type="region of interest" description="Disordered" evidence="1">
    <location>
        <begin position="161"/>
        <end position="218"/>
    </location>
</feature>
<dbReference type="OrthoDB" id="9978677at2759"/>
<dbReference type="InterPro" id="IPR047543">
    <property type="entry name" value="Bbox1_RNF31-like"/>
</dbReference>
<name>A0A8J2JJY3_9HEXA</name>
<dbReference type="EMBL" id="CAJVCH010078317">
    <property type="protein sequence ID" value="CAG7721301.1"/>
    <property type="molecule type" value="Genomic_DNA"/>
</dbReference>
<dbReference type="Proteomes" id="UP000708208">
    <property type="component" value="Unassembled WGS sequence"/>
</dbReference>
<dbReference type="CDD" id="cd19815">
    <property type="entry name" value="Bbox1_HOIP"/>
    <property type="match status" value="1"/>
</dbReference>
<accession>A0A8J2JJY3</accession>
<dbReference type="AlphaFoldDB" id="A0A8J2JJY3"/>
<reference evidence="2" key="1">
    <citation type="submission" date="2021-06" db="EMBL/GenBank/DDBJ databases">
        <authorList>
            <person name="Hodson N. C."/>
            <person name="Mongue J. A."/>
            <person name="Jaron S. K."/>
        </authorList>
    </citation>
    <scope>NUCLEOTIDE SEQUENCE</scope>
</reference>
<comment type="caution">
    <text evidence="2">The sequence shown here is derived from an EMBL/GenBank/DDBJ whole genome shotgun (WGS) entry which is preliminary data.</text>
</comment>
<evidence type="ECO:0000313" key="2">
    <source>
        <dbReference type="EMBL" id="CAG7721301.1"/>
    </source>
</evidence>
<gene>
    <name evidence="2" type="ORF">AFUS01_LOCUS10524</name>
</gene>
<feature type="region of interest" description="Disordered" evidence="1">
    <location>
        <begin position="33"/>
        <end position="67"/>
    </location>
</feature>